<name>A0A1F7JIM3_9BACT</name>
<gene>
    <name evidence="1" type="ORF">A3H78_01245</name>
</gene>
<evidence type="ECO:0000313" key="2">
    <source>
        <dbReference type="Proteomes" id="UP000177418"/>
    </source>
</evidence>
<reference evidence="1 2" key="1">
    <citation type="journal article" date="2016" name="Nat. Commun.">
        <title>Thousands of microbial genomes shed light on interconnected biogeochemical processes in an aquifer system.</title>
        <authorList>
            <person name="Anantharaman K."/>
            <person name="Brown C.T."/>
            <person name="Hug L.A."/>
            <person name="Sharon I."/>
            <person name="Castelle C.J."/>
            <person name="Probst A.J."/>
            <person name="Thomas B.C."/>
            <person name="Singh A."/>
            <person name="Wilkins M.J."/>
            <person name="Karaoz U."/>
            <person name="Brodie E.L."/>
            <person name="Williams K.H."/>
            <person name="Hubbard S.S."/>
            <person name="Banfield J.F."/>
        </authorList>
    </citation>
    <scope>NUCLEOTIDE SEQUENCE [LARGE SCALE GENOMIC DNA]</scope>
</reference>
<accession>A0A1F7JIM3</accession>
<comment type="caution">
    <text evidence="1">The sequence shown here is derived from an EMBL/GenBank/DDBJ whole genome shotgun (WGS) entry which is preliminary data.</text>
</comment>
<dbReference type="EMBL" id="MGAV01000003">
    <property type="protein sequence ID" value="OGK55464.1"/>
    <property type="molecule type" value="Genomic_DNA"/>
</dbReference>
<dbReference type="Proteomes" id="UP000177418">
    <property type="component" value="Unassembled WGS sequence"/>
</dbReference>
<protein>
    <submittedName>
        <fullName evidence="1">Uncharacterized protein</fullName>
    </submittedName>
</protein>
<organism evidence="1 2">
    <name type="scientific">Candidatus Roizmanbacteria bacterium RIFCSPLOWO2_02_FULL_36_11</name>
    <dbReference type="NCBI Taxonomy" id="1802071"/>
    <lineage>
        <taxon>Bacteria</taxon>
        <taxon>Candidatus Roizmaniibacteriota</taxon>
    </lineage>
</organism>
<proteinExistence type="predicted"/>
<dbReference type="AlphaFoldDB" id="A0A1F7JIM3"/>
<sequence>MSPNQLKALFLLAKSEQGIISSSNSAPQIGKKGKALGGVFSSLARQNINGEPLVLPWGRPENNRGLKWKLNEKIITKSRLLEVVKELLS</sequence>
<evidence type="ECO:0000313" key="1">
    <source>
        <dbReference type="EMBL" id="OGK55464.1"/>
    </source>
</evidence>